<accession>A0A423VHG7</accession>
<dbReference type="GO" id="GO:0046872">
    <property type="term" value="F:metal ion binding"/>
    <property type="evidence" value="ECO:0007669"/>
    <property type="project" value="UniProtKB-KW"/>
</dbReference>
<keyword evidence="5" id="KW-0548">Nucleotidyltransferase</keyword>
<comment type="cofactor">
    <cofactor evidence="14">
        <name>Zn(2+)</name>
        <dbReference type="ChEBI" id="CHEBI:29105"/>
    </cofactor>
    <text evidence="14">Binds 1 zinc ion per subunit.</text>
</comment>
<dbReference type="GO" id="GO:0005524">
    <property type="term" value="F:ATP binding"/>
    <property type="evidence" value="ECO:0007669"/>
    <property type="project" value="UniProtKB-KW"/>
</dbReference>
<dbReference type="EC" id="2.8.1.11" evidence="14"/>
<feature type="binding site" evidence="14">
    <location>
        <begin position="137"/>
        <end position="141"/>
    </location>
    <ligand>
        <name>ATP</name>
        <dbReference type="ChEBI" id="CHEBI:30616"/>
    </ligand>
</feature>
<dbReference type="InterPro" id="IPR028885">
    <property type="entry name" value="MOCS3/Uba4"/>
</dbReference>
<evidence type="ECO:0000256" key="10">
    <source>
        <dbReference type="ARBA" id="ARBA00022840"/>
    </source>
</evidence>
<comment type="pathway">
    <text evidence="14">Cofactor biosynthesis; molybdopterin biosynthesis.</text>
</comment>
<evidence type="ECO:0000256" key="12">
    <source>
        <dbReference type="ARBA" id="ARBA00023268"/>
    </source>
</evidence>
<evidence type="ECO:0000256" key="1">
    <source>
        <dbReference type="ARBA" id="ARBA00004514"/>
    </source>
</evidence>
<evidence type="ECO:0000256" key="6">
    <source>
        <dbReference type="ARBA" id="ARBA00022723"/>
    </source>
</evidence>
<gene>
    <name evidence="14" type="primary">uba4</name>
    <name evidence="14" type="synonym">cnxF</name>
    <name evidence="17" type="ORF">VSDG_08445</name>
</gene>
<evidence type="ECO:0000256" key="5">
    <source>
        <dbReference type="ARBA" id="ARBA00022695"/>
    </source>
</evidence>
<evidence type="ECO:0000313" key="18">
    <source>
        <dbReference type="Proteomes" id="UP000284375"/>
    </source>
</evidence>
<dbReference type="InterPro" id="IPR035985">
    <property type="entry name" value="Ubiquitin-activating_enz"/>
</dbReference>
<proteinExistence type="inferred from homology"/>
<protein>
    <recommendedName>
        <fullName evidence="14">Adenylyltransferase and sulfurtransferase uba4</fullName>
    </recommendedName>
    <alternativeName>
        <fullName evidence="14">Common component for nitrate reductase and xanthine dehydrogenase protein F</fullName>
    </alternativeName>
    <alternativeName>
        <fullName evidence="14">Ubiquitin-like protein activator 4</fullName>
    </alternativeName>
    <domain>
        <recommendedName>
            <fullName evidence="14">Molybdopterin-synthase adenylyltransferase</fullName>
            <ecNumber evidence="14">2.7.7.80</ecNumber>
        </recommendedName>
        <alternativeName>
            <fullName evidence="14">Adenylyltransferase uba4</fullName>
        </alternativeName>
        <alternativeName>
            <fullName evidence="14">Sulfur carrier protein MOCS2A adenylyltransferase</fullName>
        </alternativeName>
    </domain>
    <domain>
        <recommendedName>
            <fullName evidence="14">Molybdopterin-synthase sulfurtransferase</fullName>
            <ecNumber evidence="14">2.8.1.11</ecNumber>
        </recommendedName>
        <alternativeName>
            <fullName evidence="14">Sulfurtransferase uba4</fullName>
        </alternativeName>
        <alternativeName>
            <fullName evidence="14">Sulfur carrier protein MOCS2A sulfurtransferase</fullName>
        </alternativeName>
    </domain>
</protein>
<dbReference type="InterPro" id="IPR001763">
    <property type="entry name" value="Rhodanese-like_dom"/>
</dbReference>
<dbReference type="UniPathway" id="UPA00344"/>
<evidence type="ECO:0000256" key="13">
    <source>
        <dbReference type="ARBA" id="ARBA00043893"/>
    </source>
</evidence>
<feature type="binding site" evidence="14">
    <location>
        <position position="249"/>
    </location>
    <ligand>
        <name>Zn(2+)</name>
        <dbReference type="ChEBI" id="CHEBI:29105"/>
    </ligand>
</feature>
<dbReference type="STRING" id="252740.A0A423VHG7"/>
<dbReference type="Gene3D" id="3.40.250.10">
    <property type="entry name" value="Rhodanese-like domain"/>
    <property type="match status" value="1"/>
</dbReference>
<dbReference type="GO" id="GO:0061605">
    <property type="term" value="F:molybdopterin-synthase adenylyltransferase activity"/>
    <property type="evidence" value="ECO:0007669"/>
    <property type="project" value="UniProtKB-EC"/>
</dbReference>
<dbReference type="GO" id="GO:0002143">
    <property type="term" value="P:tRNA wobble position uridine thiolation"/>
    <property type="evidence" value="ECO:0007669"/>
    <property type="project" value="InterPro"/>
</dbReference>
<comment type="subcellular location">
    <subcellularLocation>
        <location evidence="1">Cytoplasm</location>
        <location evidence="1">Cytosol</location>
    </subcellularLocation>
</comment>
<feature type="region of interest" description="Disordered" evidence="15">
    <location>
        <begin position="28"/>
        <end position="65"/>
    </location>
</feature>
<dbReference type="EMBL" id="LJZO01000050">
    <property type="protein sequence ID" value="ROV90472.1"/>
    <property type="molecule type" value="Genomic_DNA"/>
</dbReference>
<feature type="active site" description="Glycyl thioester intermediate; for adenylyltransferase activity" evidence="14">
    <location>
        <position position="266"/>
    </location>
</feature>
<comment type="catalytic activity">
    <reaction evidence="14">
        <text>[molybdopterin-synthase sulfur-carrier protein]-C-terminal Gly-Gly-AMP + S-sulfanyl-L-cysteinyl-[cysteine desulfurase] + AH2 = [molybdopterin-synthase sulfur-carrier protein]-C-terminal-Gly-aminoethanethioate + L-cysteinyl-[cysteine desulfurase] + A + AMP + 2 H(+)</text>
        <dbReference type="Rhea" id="RHEA:48612"/>
        <dbReference type="Rhea" id="RHEA-COMP:12157"/>
        <dbReference type="Rhea" id="RHEA-COMP:12158"/>
        <dbReference type="Rhea" id="RHEA-COMP:12159"/>
        <dbReference type="Rhea" id="RHEA-COMP:19907"/>
        <dbReference type="ChEBI" id="CHEBI:13193"/>
        <dbReference type="ChEBI" id="CHEBI:15378"/>
        <dbReference type="ChEBI" id="CHEBI:17499"/>
        <dbReference type="ChEBI" id="CHEBI:29950"/>
        <dbReference type="ChEBI" id="CHEBI:61963"/>
        <dbReference type="ChEBI" id="CHEBI:90618"/>
        <dbReference type="ChEBI" id="CHEBI:232372"/>
        <dbReference type="ChEBI" id="CHEBI:456215"/>
        <dbReference type="EC" id="2.8.1.11"/>
    </reaction>
</comment>
<evidence type="ECO:0000256" key="9">
    <source>
        <dbReference type="ARBA" id="ARBA00022833"/>
    </source>
</evidence>
<comment type="catalytic activity">
    <reaction evidence="14">
        <text>[molybdopterin-synthase sulfur-carrier protein]-C-terminal Gly-Gly + ATP + H(+) = [molybdopterin-synthase sulfur-carrier protein]-C-terminal Gly-Gly-AMP + diphosphate</text>
        <dbReference type="Rhea" id="RHEA:43616"/>
        <dbReference type="Rhea" id="RHEA-COMP:12159"/>
        <dbReference type="Rhea" id="RHEA-COMP:12202"/>
        <dbReference type="ChEBI" id="CHEBI:15378"/>
        <dbReference type="ChEBI" id="CHEBI:30616"/>
        <dbReference type="ChEBI" id="CHEBI:33019"/>
        <dbReference type="ChEBI" id="CHEBI:90618"/>
        <dbReference type="ChEBI" id="CHEBI:90778"/>
        <dbReference type="EC" id="2.7.7.80"/>
    </reaction>
</comment>
<comment type="function">
    <text evidence="14">Plays a central role in 2-thiolation of mcm(5)S(2)U at tRNA wobble positions of cytosolic tRNA(Lys), tRNA(Glu) and tRNA(Gln). Also essential during biosynthesis of the molybdenum cofactor. Acts by mediating the C-terminal thiocarboxylation of sulfur carriers urm1 and MOCS2A. Its N-terminus first activates urm1 and MOCS2A as acyl-adenylates (-COAMP), then the persulfide sulfur on the catalytic cysteine is transferred to urm1 and MOCS2A to form thiocarboxylation (-COSH) of their C-terminus. The reaction probably involves hydrogen sulfide that is generated from the persulfide intermediate and that acts as nucleophile towards urm1 and MOCS2A. Subsequently, a transient disulfide bond is formed. Does not use thiosulfate as sulfur donor; nfs1 probably acting as a sulfur donor for thiocarboxylation reactions.</text>
</comment>
<dbReference type="Pfam" id="PF00581">
    <property type="entry name" value="Rhodanese"/>
    <property type="match status" value="1"/>
</dbReference>
<feature type="active site" description="Cysteine persulfide intermediate; for sulfurtransferase activity" evidence="14">
    <location>
        <position position="475"/>
    </location>
</feature>
<dbReference type="HAMAP" id="MF_03049">
    <property type="entry name" value="MOCS3_Uba4"/>
    <property type="match status" value="1"/>
</dbReference>
<evidence type="ECO:0000256" key="8">
    <source>
        <dbReference type="ARBA" id="ARBA00022786"/>
    </source>
</evidence>
<evidence type="ECO:0000256" key="7">
    <source>
        <dbReference type="ARBA" id="ARBA00022741"/>
    </source>
</evidence>
<feature type="binding site" evidence="14">
    <location>
        <begin position="198"/>
        <end position="199"/>
    </location>
    <ligand>
        <name>ATP</name>
        <dbReference type="ChEBI" id="CHEBI:30616"/>
    </ligand>
</feature>
<dbReference type="EC" id="2.7.7.80" evidence="14"/>
<evidence type="ECO:0000256" key="4">
    <source>
        <dbReference type="ARBA" id="ARBA00022694"/>
    </source>
</evidence>
<feature type="binding site" evidence="14">
    <location>
        <position position="109"/>
    </location>
    <ligand>
        <name>ATP</name>
        <dbReference type="ChEBI" id="CHEBI:30616"/>
    </ligand>
</feature>
<keyword evidence="3 14" id="KW-0808">Transferase</keyword>
<evidence type="ECO:0000313" key="17">
    <source>
        <dbReference type="EMBL" id="ROV90472.1"/>
    </source>
</evidence>
<keyword evidence="2 14" id="KW-0963">Cytoplasm</keyword>
<dbReference type="FunFam" id="3.40.50.720:FF:000033">
    <property type="entry name" value="Adenylyltransferase and sulfurtransferase MOCS3"/>
    <property type="match status" value="1"/>
</dbReference>
<keyword evidence="9 14" id="KW-0862">Zinc</keyword>
<feature type="binding site" evidence="14">
    <location>
        <position position="348"/>
    </location>
    <ligand>
        <name>Zn(2+)</name>
        <dbReference type="ChEBI" id="CHEBI:29105"/>
    </ligand>
</feature>
<keyword evidence="12 14" id="KW-0511">Multifunctional enzyme</keyword>
<evidence type="ECO:0000256" key="3">
    <source>
        <dbReference type="ARBA" id="ARBA00022679"/>
    </source>
</evidence>
<name>A0A423VHG7_CYTCH</name>
<dbReference type="GO" id="GO:0042292">
    <property type="term" value="F:URM1 activating enzyme activity"/>
    <property type="evidence" value="ECO:0007669"/>
    <property type="project" value="TreeGrafter"/>
</dbReference>
<feature type="binding site" evidence="14">
    <location>
        <position position="351"/>
    </location>
    <ligand>
        <name>Zn(2+)</name>
        <dbReference type="ChEBI" id="CHEBI:29105"/>
    </ligand>
</feature>
<feature type="compositionally biased region" description="Basic and acidic residues" evidence="15">
    <location>
        <begin position="40"/>
        <end position="59"/>
    </location>
</feature>
<dbReference type="UniPathway" id="UPA00988"/>
<keyword evidence="7 14" id="KW-0547">Nucleotide-binding</keyword>
<dbReference type="SUPFAM" id="SSF69572">
    <property type="entry name" value="Activating enzymes of the ubiquitin-like proteins"/>
    <property type="match status" value="1"/>
</dbReference>
<dbReference type="PANTHER" id="PTHR10953">
    <property type="entry name" value="UBIQUITIN-ACTIVATING ENZYME E1"/>
    <property type="match status" value="1"/>
</dbReference>
<keyword evidence="6 14" id="KW-0479">Metal-binding</keyword>
<reference evidence="17 18" key="1">
    <citation type="submission" date="2015-09" db="EMBL/GenBank/DDBJ databases">
        <title>Host preference determinants of Valsa canker pathogens revealed by comparative genomics.</title>
        <authorList>
            <person name="Yin Z."/>
            <person name="Huang L."/>
        </authorList>
    </citation>
    <scope>NUCLEOTIDE SEQUENCE [LARGE SCALE GENOMIC DNA]</scope>
    <source>
        <strain evidence="17 18">YSFL</strain>
    </source>
</reference>
<evidence type="ECO:0000259" key="16">
    <source>
        <dbReference type="PROSITE" id="PS50206"/>
    </source>
</evidence>
<dbReference type="Gene3D" id="3.40.50.720">
    <property type="entry name" value="NAD(P)-binding Rossmann-like Domain"/>
    <property type="match status" value="1"/>
</dbReference>
<dbReference type="InterPro" id="IPR000594">
    <property type="entry name" value="ThiF_NAD_FAD-bd"/>
</dbReference>
<dbReference type="GO" id="GO:0004792">
    <property type="term" value="F:thiosulfate-cyanide sulfurtransferase activity"/>
    <property type="evidence" value="ECO:0007669"/>
    <property type="project" value="TreeGrafter"/>
</dbReference>
<comment type="pathway">
    <text evidence="14">tRNA modification; 5-methoxycarbonylmethyl-2-thiouridine-tRNA biosynthesis.</text>
</comment>
<comment type="similarity">
    <text evidence="14">In the N-terminal section; belongs to the HesA/MoeB/ThiF family. UBA4 subfamily.</text>
</comment>
<dbReference type="PROSITE" id="PS50206">
    <property type="entry name" value="RHODANESE_3"/>
    <property type="match status" value="1"/>
</dbReference>
<dbReference type="InterPro" id="IPR045886">
    <property type="entry name" value="ThiF/MoeB/HesA"/>
</dbReference>
<dbReference type="CDD" id="cd00757">
    <property type="entry name" value="ThiF_MoeB_HesA_family"/>
    <property type="match status" value="1"/>
</dbReference>
<dbReference type="GO" id="GO:0006777">
    <property type="term" value="P:Mo-molybdopterin cofactor biosynthetic process"/>
    <property type="evidence" value="ECO:0007669"/>
    <property type="project" value="UniProtKB-UniRule"/>
</dbReference>
<keyword evidence="4 14" id="KW-0819">tRNA processing</keyword>
<evidence type="ECO:0000256" key="15">
    <source>
        <dbReference type="SAM" id="MobiDB-lite"/>
    </source>
</evidence>
<dbReference type="GO" id="GO:0061604">
    <property type="term" value="F:molybdopterin-synthase sulfurtransferase activity"/>
    <property type="evidence" value="ECO:0007669"/>
    <property type="project" value="UniProtKB-EC"/>
</dbReference>
<dbReference type="GO" id="GO:0005829">
    <property type="term" value="C:cytosol"/>
    <property type="evidence" value="ECO:0007669"/>
    <property type="project" value="UniProtKB-SubCell"/>
</dbReference>
<feature type="binding site" evidence="14">
    <location>
        <position position="154"/>
    </location>
    <ligand>
        <name>ATP</name>
        <dbReference type="ChEBI" id="CHEBI:30616"/>
    </ligand>
</feature>
<keyword evidence="18" id="KW-1185">Reference proteome</keyword>
<dbReference type="PANTHER" id="PTHR10953:SF102">
    <property type="entry name" value="ADENYLYLTRANSFERASE AND SULFURTRANSFERASE MOCS3"/>
    <property type="match status" value="1"/>
</dbReference>
<dbReference type="SMART" id="SM00450">
    <property type="entry name" value="RHOD"/>
    <property type="match status" value="1"/>
</dbReference>
<feature type="binding site" evidence="14">
    <location>
        <position position="130"/>
    </location>
    <ligand>
        <name>ATP</name>
        <dbReference type="ChEBI" id="CHEBI:30616"/>
    </ligand>
</feature>
<evidence type="ECO:0000256" key="2">
    <source>
        <dbReference type="ARBA" id="ARBA00022490"/>
    </source>
</evidence>
<feature type="domain" description="Rhodanese" evidence="16">
    <location>
        <begin position="408"/>
        <end position="520"/>
    </location>
</feature>
<dbReference type="GO" id="GO:0032447">
    <property type="term" value="P:protein urmylation"/>
    <property type="evidence" value="ECO:0007669"/>
    <property type="project" value="TreeGrafter"/>
</dbReference>
<dbReference type="OrthoDB" id="10261062at2759"/>
<comment type="caution">
    <text evidence="17">The sequence shown here is derived from an EMBL/GenBank/DDBJ whole genome shotgun (WGS) entry which is preliminary data.</text>
</comment>
<evidence type="ECO:0000256" key="11">
    <source>
        <dbReference type="ARBA" id="ARBA00023150"/>
    </source>
</evidence>
<sequence>MDIANKSAHQLREQIAKAEEQLKHLKEQLAQVDKQASGHGPEHVHSPKEQKERREEKQAKAGNGMPAWKWPLSAEEYDRYGRQLILPNIGIQGQQRLKSSKILIIGAGGLGCPSAAYIAGAGVGTLGIVDGDVVEVSNLHRQIAHGTSRVGAFKVDSLVSYCKELNPLPRYVPHREHLTPQNAQEIVSQYDLVLDCTDHPTSRYLISDICVLLRKPLVSASALRTDGQLIVLNCPPTPQGTVSSRAPPCYRCVFPRPPPPESVVSCGEGGILGPVVGLMGVLQALEAIKIVSAGLHLASPALDTPAAADEDGRGGDVVASPTLLLFSGGAVGAPSFRSVRMRGRRRECFACGEGAEVRLTLDALRGGGLDYVAFCGGMSAPVKLLGDDDRVSPRYYEEEILKKSGGGSPNKHLLLDVREKELFDICHIDGAVNVPFSRIQSSARRKTSDQAVDGTATPDWVPSDLPDDAPVYVVCRVGNDSQLVAKQLKDLDQDKKGQRFIGDIKGGMRAWKKEVDVTLPFM</sequence>
<comment type="function">
    <text evidence="13">Plays a central role in 2-thiolation of mcm(5)S(2)U at tRNA wobble positions of cytosolic tRNA(Lys), tRNA(Glu) and tRNA(Gln). Also essential during biosynthesis of the molybdenum cofactor. Acts by mediating the C-terminal thiocarboxylation of sulfur carriers urm1 and mocs2a. Its N-terminus first activates urm1 and mocs2a as acyl-adenylates (-COAMP), then the persulfide sulfur on the catalytic cysteine is transferred to urm1 and mocs2a to form thiocarboxylation (-COSH) of their C-terminus. The reaction probably involves hydrogen sulfide that is generated from the persulfide intermediate and that acts as a nucleophile towards urm1 and mocs2a. Subsequently, a transient disulfide bond is formed. Does not use thiosulfate as sulfur donor; nfs1 probably acting as a sulfur donor for thiocarboxylation reactions.</text>
</comment>
<dbReference type="Proteomes" id="UP000284375">
    <property type="component" value="Unassembled WGS sequence"/>
</dbReference>
<dbReference type="Pfam" id="PF00899">
    <property type="entry name" value="ThiF"/>
    <property type="match status" value="1"/>
</dbReference>
<dbReference type="InterPro" id="IPR036873">
    <property type="entry name" value="Rhodanese-like_dom_sf"/>
</dbReference>
<keyword evidence="8" id="KW-0833">Ubl conjugation pathway</keyword>
<keyword evidence="11 14" id="KW-0501">Molybdenum cofactor biosynthesis</keyword>
<feature type="binding site" evidence="14">
    <location>
        <position position="252"/>
    </location>
    <ligand>
        <name>Zn(2+)</name>
        <dbReference type="ChEBI" id="CHEBI:29105"/>
    </ligand>
</feature>
<dbReference type="AlphaFoldDB" id="A0A423VHG7"/>
<organism evidence="17 18">
    <name type="scientific">Cytospora chrysosperma</name>
    <name type="common">Cytospora canker fungus</name>
    <name type="synonym">Sphaeria chrysosperma</name>
    <dbReference type="NCBI Taxonomy" id="252740"/>
    <lineage>
        <taxon>Eukaryota</taxon>
        <taxon>Fungi</taxon>
        <taxon>Dikarya</taxon>
        <taxon>Ascomycota</taxon>
        <taxon>Pezizomycotina</taxon>
        <taxon>Sordariomycetes</taxon>
        <taxon>Sordariomycetidae</taxon>
        <taxon>Diaporthales</taxon>
        <taxon>Cytosporaceae</taxon>
        <taxon>Cytospora</taxon>
    </lineage>
</organism>
<keyword evidence="10 14" id="KW-0067">ATP-binding</keyword>
<evidence type="ECO:0000256" key="14">
    <source>
        <dbReference type="HAMAP-Rule" id="MF_03049"/>
    </source>
</evidence>